<name>A0AAE4Q994_STRCB</name>
<organism evidence="3 4">
    <name type="scientific">Streptococcus canis</name>
    <dbReference type="NCBI Taxonomy" id="1329"/>
    <lineage>
        <taxon>Bacteria</taxon>
        <taxon>Bacillati</taxon>
        <taxon>Bacillota</taxon>
        <taxon>Bacilli</taxon>
        <taxon>Lactobacillales</taxon>
        <taxon>Streptococcaceae</taxon>
        <taxon>Streptococcus</taxon>
    </lineage>
</organism>
<dbReference type="RefSeq" id="WP_307952308.1">
    <property type="nucleotide sequence ID" value="NZ_JAGQEX010000011.1"/>
</dbReference>
<accession>A0AAE4Q994</accession>
<evidence type="ECO:0000313" key="3">
    <source>
        <dbReference type="EMBL" id="MDV5977140.1"/>
    </source>
</evidence>
<feature type="domain" description="SHOCT-like" evidence="2">
    <location>
        <begin position="19"/>
        <end position="68"/>
    </location>
</feature>
<reference evidence="3" key="1">
    <citation type="submission" date="2021-04" db="EMBL/GenBank/DDBJ databases">
        <title>Draft genomes of 20 S. canis strains.</title>
        <authorList>
            <person name="Pagnossin D."/>
            <person name="Weir W."/>
            <person name="Smith A."/>
            <person name="Ure R."/>
            <person name="Oravcova K."/>
        </authorList>
    </citation>
    <scope>NUCLEOTIDE SEQUENCE</scope>
    <source>
        <strain evidence="3">284</strain>
    </source>
</reference>
<gene>
    <name evidence="3" type="ORF">KB584_06640</name>
</gene>
<dbReference type="Pfam" id="PF20612">
    <property type="entry name" value="SHOCT_2"/>
    <property type="match status" value="1"/>
</dbReference>
<sequence>MKITSNNQIRSDTPSREFTEEKMQKDFEYEVAQMLTKRLVDNGLISEDEAVKISELNKLNFEPFYKEILD</sequence>
<proteinExistence type="predicted"/>
<feature type="compositionally biased region" description="Polar residues" evidence="1">
    <location>
        <begin position="1"/>
        <end position="12"/>
    </location>
</feature>
<evidence type="ECO:0000313" key="4">
    <source>
        <dbReference type="Proteomes" id="UP001186118"/>
    </source>
</evidence>
<dbReference type="InterPro" id="IPR046749">
    <property type="entry name" value="SHOCT_2"/>
</dbReference>
<feature type="region of interest" description="Disordered" evidence="1">
    <location>
        <begin position="1"/>
        <end position="21"/>
    </location>
</feature>
<dbReference type="Proteomes" id="UP001186118">
    <property type="component" value="Unassembled WGS sequence"/>
</dbReference>
<dbReference type="AlphaFoldDB" id="A0AAE4Q994"/>
<dbReference type="EMBL" id="JAGQEX010000011">
    <property type="protein sequence ID" value="MDV5977140.1"/>
    <property type="molecule type" value="Genomic_DNA"/>
</dbReference>
<evidence type="ECO:0000256" key="1">
    <source>
        <dbReference type="SAM" id="MobiDB-lite"/>
    </source>
</evidence>
<evidence type="ECO:0000259" key="2">
    <source>
        <dbReference type="Pfam" id="PF20612"/>
    </source>
</evidence>
<comment type="caution">
    <text evidence="3">The sequence shown here is derived from an EMBL/GenBank/DDBJ whole genome shotgun (WGS) entry which is preliminary data.</text>
</comment>
<protein>
    <recommendedName>
        <fullName evidence="2">SHOCT-like domain-containing protein</fullName>
    </recommendedName>
</protein>